<reference evidence="1 2" key="1">
    <citation type="journal article" date="2017" name="Genome Announc.">
        <title>Draft Genome Sequence of Romboutsia weinsteinii sp. nov. Strain CCRI-19649(T) Isolated from Surface Water.</title>
        <authorList>
            <person name="Maheux A.F."/>
            <person name="Boudreau D.K."/>
            <person name="Berube E."/>
            <person name="Boissinot M."/>
            <person name="Cantin P."/>
            <person name="Raymond F."/>
            <person name="Corbeil J."/>
            <person name="Omar R.F."/>
            <person name="Bergeron M.G."/>
        </authorList>
    </citation>
    <scope>NUCLEOTIDE SEQUENCE [LARGE SCALE GENOMIC DNA]</scope>
    <source>
        <strain evidence="1 2">CCRI-19649</strain>
    </source>
</reference>
<dbReference type="Gene3D" id="3.40.50.10320">
    <property type="entry name" value="LmbE-like"/>
    <property type="match status" value="1"/>
</dbReference>
<accession>A0A371J878</accession>
<proteinExistence type="predicted"/>
<dbReference type="EMBL" id="NOJY02000004">
    <property type="protein sequence ID" value="RDY28981.1"/>
    <property type="molecule type" value="Genomic_DNA"/>
</dbReference>
<evidence type="ECO:0000313" key="2">
    <source>
        <dbReference type="Proteomes" id="UP000215694"/>
    </source>
</evidence>
<dbReference type="InterPro" id="IPR024078">
    <property type="entry name" value="LmbE-like_dom_sf"/>
</dbReference>
<dbReference type="OrthoDB" id="1749874at2"/>
<dbReference type="Proteomes" id="UP000215694">
    <property type="component" value="Unassembled WGS sequence"/>
</dbReference>
<comment type="caution">
    <text evidence="1">The sequence shown here is derived from an EMBL/GenBank/DDBJ whole genome shotgun (WGS) entry which is preliminary data.</text>
</comment>
<gene>
    <name evidence="1" type="ORF">CHL78_003405</name>
</gene>
<dbReference type="RefSeq" id="WP_094368733.1">
    <property type="nucleotide sequence ID" value="NZ_NOJY02000004.1"/>
</dbReference>
<dbReference type="InterPro" id="IPR003737">
    <property type="entry name" value="GlcNAc_PI_deacetylase-related"/>
</dbReference>
<protein>
    <submittedName>
        <fullName evidence="1">PIG-L family deacetylase</fullName>
    </submittedName>
</protein>
<dbReference type="AlphaFoldDB" id="A0A371J878"/>
<organism evidence="1 2">
    <name type="scientific">Romboutsia weinsteinii</name>
    <dbReference type="NCBI Taxonomy" id="2020949"/>
    <lineage>
        <taxon>Bacteria</taxon>
        <taxon>Bacillati</taxon>
        <taxon>Bacillota</taxon>
        <taxon>Clostridia</taxon>
        <taxon>Peptostreptococcales</taxon>
        <taxon>Peptostreptococcaceae</taxon>
        <taxon>Romboutsia</taxon>
    </lineage>
</organism>
<name>A0A371J878_9FIRM</name>
<dbReference type="Pfam" id="PF02585">
    <property type="entry name" value="PIG-L"/>
    <property type="match status" value="1"/>
</dbReference>
<sequence length="276" mass="31628">MKFKEILKNNKSKLKNKNILKKSLFIPIVLCAGLALTGFSSYSNHLNMQFKDYVVFYPQHQDDEVLWAGSAIVEAIKERGQDNIFVVQVSNGSGISVFRKNEKYKDLTREEKTEYRKKEFLASVEKLGVKKENVVILSDINKSDTTDFSLMEKVALEFEHKFKSVTHIAHTYKLDNHLQHIKNGSVIQSLYNSGQIKDAKYFVKPKFANQITMGKKIVYKADSKEEYEKVKNSCDQYKLIDESLGREGIGYKSDHKSFDNLVDQKSVPAILHTTGL</sequence>
<evidence type="ECO:0000313" key="1">
    <source>
        <dbReference type="EMBL" id="RDY28981.1"/>
    </source>
</evidence>
<keyword evidence="2" id="KW-1185">Reference proteome</keyword>
<dbReference type="SUPFAM" id="SSF102588">
    <property type="entry name" value="LmbE-like"/>
    <property type="match status" value="1"/>
</dbReference>